<proteinExistence type="predicted"/>
<dbReference type="GO" id="GO:0005737">
    <property type="term" value="C:cytoplasm"/>
    <property type="evidence" value="ECO:0007669"/>
    <property type="project" value="TreeGrafter"/>
</dbReference>
<evidence type="ECO:0000256" key="2">
    <source>
        <dbReference type="ARBA" id="ARBA00022741"/>
    </source>
</evidence>
<feature type="region of interest" description="Disordered" evidence="5">
    <location>
        <begin position="309"/>
        <end position="330"/>
    </location>
</feature>
<feature type="domain" description="ATP-grasp" evidence="6">
    <location>
        <begin position="112"/>
        <end position="304"/>
    </location>
</feature>
<dbReference type="PROSITE" id="PS50975">
    <property type="entry name" value="ATP_GRASP"/>
    <property type="match status" value="1"/>
</dbReference>
<dbReference type="GO" id="GO:0018169">
    <property type="term" value="F:ribosomal S6-glutamic acid ligase activity"/>
    <property type="evidence" value="ECO:0007669"/>
    <property type="project" value="TreeGrafter"/>
</dbReference>
<protein>
    <submittedName>
        <fullName evidence="7">RimK family alpha-L-glutamate ligase</fullName>
    </submittedName>
</protein>
<dbReference type="InterPro" id="IPR011761">
    <property type="entry name" value="ATP-grasp"/>
</dbReference>
<dbReference type="EMBL" id="JAAFZH010000004">
    <property type="protein sequence ID" value="NDU95798.1"/>
    <property type="molecule type" value="Genomic_DNA"/>
</dbReference>
<gene>
    <name evidence="7" type="ORF">GK108_13020</name>
</gene>
<dbReference type="PANTHER" id="PTHR21621:SF0">
    <property type="entry name" value="BETA-CITRYLGLUTAMATE SYNTHASE B-RELATED"/>
    <property type="match status" value="1"/>
</dbReference>
<evidence type="ECO:0000256" key="1">
    <source>
        <dbReference type="ARBA" id="ARBA00022723"/>
    </source>
</evidence>
<dbReference type="InterPro" id="IPR013815">
    <property type="entry name" value="ATP_grasp_subdomain_1"/>
</dbReference>
<dbReference type="SUPFAM" id="SSF56059">
    <property type="entry name" value="Glutathione synthetase ATP-binding domain-like"/>
    <property type="match status" value="1"/>
</dbReference>
<dbReference type="Gene3D" id="3.30.470.20">
    <property type="entry name" value="ATP-grasp fold, B domain"/>
    <property type="match status" value="1"/>
</dbReference>
<keyword evidence="3 4" id="KW-0067">ATP-binding</keyword>
<dbReference type="PANTHER" id="PTHR21621">
    <property type="entry name" value="RIBOSOMAL PROTEIN S6 MODIFICATION PROTEIN"/>
    <property type="match status" value="1"/>
</dbReference>
<dbReference type="GO" id="GO:0009432">
    <property type="term" value="P:SOS response"/>
    <property type="evidence" value="ECO:0007669"/>
    <property type="project" value="TreeGrafter"/>
</dbReference>
<sequence length="367" mass="39939">MKLLVLSTSTPSKHLIKAITDAGHSYEVHDPRNLYLFISEQVNGYDRIFNGSPDLESPVRLFAASFDAIISRIGADLPLCVSILRHLNENLKVYSPQTAIGLLVAHDKLWTSQVLSASSIRTPLTVFAVRSNHVAFAIDKAGGLPVVAKQLTGSQGTGVSILETPLAANTTLESFYKANIPVKLQRFVKAHNSSNGNPTDIRAIVVGGQVVSAMERTASQGDFRANLSKGGNGRAIELSETEIEMCVNAAKAVGLEFAGVDLIREKMGQTYVTEVNGNPGTGIIEITKKNHFVDLLAFIERKSKKNEAIPVPVPLPDTDQDETEEGNEEEASLVNYRKLLAKQEKTDLTYNESGMLAFFRKKFGSII</sequence>
<comment type="caution">
    <text evidence="7">The sequence shown here is derived from an EMBL/GenBank/DDBJ whole genome shotgun (WGS) entry which is preliminary data.</text>
</comment>
<keyword evidence="8" id="KW-1185">Reference proteome</keyword>
<organism evidence="7 8">
    <name type="scientific">Spirosoma terrae</name>
    <dbReference type="NCBI Taxonomy" id="1968276"/>
    <lineage>
        <taxon>Bacteria</taxon>
        <taxon>Pseudomonadati</taxon>
        <taxon>Bacteroidota</taxon>
        <taxon>Cytophagia</taxon>
        <taxon>Cytophagales</taxon>
        <taxon>Cytophagaceae</taxon>
        <taxon>Spirosoma</taxon>
    </lineage>
</organism>
<feature type="compositionally biased region" description="Acidic residues" evidence="5">
    <location>
        <begin position="318"/>
        <end position="330"/>
    </location>
</feature>
<dbReference type="InterPro" id="IPR013651">
    <property type="entry name" value="ATP-grasp_RimK-type"/>
</dbReference>
<evidence type="ECO:0000313" key="8">
    <source>
        <dbReference type="Proteomes" id="UP000474175"/>
    </source>
</evidence>
<evidence type="ECO:0000259" key="6">
    <source>
        <dbReference type="PROSITE" id="PS50975"/>
    </source>
</evidence>
<evidence type="ECO:0000256" key="3">
    <source>
        <dbReference type="ARBA" id="ARBA00022840"/>
    </source>
</evidence>
<dbReference type="Proteomes" id="UP000474175">
    <property type="component" value="Unassembled WGS sequence"/>
</dbReference>
<reference evidence="7 8" key="1">
    <citation type="submission" date="2020-02" db="EMBL/GenBank/DDBJ databases">
        <title>Draft genome sequence of two Spirosoma agri KCTC 52727 and Spirosoma terrae KCTC 52035.</title>
        <authorList>
            <person name="Rojas J."/>
            <person name="Ambika Manirajan B."/>
            <person name="Suarez C."/>
            <person name="Ratering S."/>
            <person name="Schnell S."/>
        </authorList>
    </citation>
    <scope>NUCLEOTIDE SEQUENCE [LARGE SCALE GENOMIC DNA]</scope>
    <source>
        <strain evidence="7 8">KCTC 52035</strain>
    </source>
</reference>
<dbReference type="RefSeq" id="WP_163948505.1">
    <property type="nucleotide sequence ID" value="NZ_JAAFZH010000004.1"/>
</dbReference>
<dbReference type="InterPro" id="IPR004666">
    <property type="entry name" value="Rp_bS6_RimK/Lys_biosynth_LsyX"/>
</dbReference>
<dbReference type="NCBIfam" id="TIGR00768">
    <property type="entry name" value="rimK_fam"/>
    <property type="match status" value="1"/>
</dbReference>
<dbReference type="Gene3D" id="3.40.50.20">
    <property type="match status" value="1"/>
</dbReference>
<accession>A0A6L9LBF5</accession>
<dbReference type="AlphaFoldDB" id="A0A6L9LBF5"/>
<dbReference type="GO" id="GO:0046872">
    <property type="term" value="F:metal ion binding"/>
    <property type="evidence" value="ECO:0007669"/>
    <property type="project" value="UniProtKB-KW"/>
</dbReference>
<dbReference type="Pfam" id="PF08443">
    <property type="entry name" value="RimK"/>
    <property type="match status" value="1"/>
</dbReference>
<keyword evidence="2 4" id="KW-0547">Nucleotide-binding</keyword>
<keyword evidence="1" id="KW-0479">Metal-binding</keyword>
<dbReference type="GO" id="GO:0005524">
    <property type="term" value="F:ATP binding"/>
    <property type="evidence" value="ECO:0007669"/>
    <property type="project" value="UniProtKB-UniRule"/>
</dbReference>
<evidence type="ECO:0000313" key="7">
    <source>
        <dbReference type="EMBL" id="NDU95798.1"/>
    </source>
</evidence>
<name>A0A6L9LBF5_9BACT</name>
<keyword evidence="7" id="KW-0436">Ligase</keyword>
<evidence type="ECO:0000256" key="5">
    <source>
        <dbReference type="SAM" id="MobiDB-lite"/>
    </source>
</evidence>
<dbReference type="Gene3D" id="3.30.1490.20">
    <property type="entry name" value="ATP-grasp fold, A domain"/>
    <property type="match status" value="1"/>
</dbReference>
<evidence type="ECO:0000256" key="4">
    <source>
        <dbReference type="PROSITE-ProRule" id="PRU00409"/>
    </source>
</evidence>